<keyword evidence="2" id="KW-1185">Reference proteome</keyword>
<sequence length="71" mass="7811">MTTIETVLRTLAPRPSAHAITTAVGRCRAEGASFEEVKTAFRRQLTHKKRSTVDDMVNQGWRDAEPEAAAA</sequence>
<gene>
    <name evidence="1" type="ORF">BAJUN_01540</name>
</gene>
<organism evidence="1 2">
    <name type="scientific">Brevundimonas phage vB_BgoS-Bajun</name>
    <dbReference type="NCBI Taxonomy" id="2948594"/>
    <lineage>
        <taxon>Viruses</taxon>
        <taxon>Duplodnaviria</taxon>
        <taxon>Heunggongvirae</taxon>
        <taxon>Uroviricota</taxon>
        <taxon>Caudoviricetes</taxon>
        <taxon>Dolichocephalovirinae</taxon>
    </lineage>
</organism>
<name>A0A9E7N4U3_9CAUD</name>
<proteinExistence type="predicted"/>
<reference evidence="1" key="1">
    <citation type="submission" date="2022-05" db="EMBL/GenBank/DDBJ databases">
        <authorList>
            <person name="Friedrich I."/>
            <person name="Poehlein A."/>
            <person name="Schneider D."/>
            <person name="Hertel R."/>
            <person name="Daniel R."/>
        </authorList>
    </citation>
    <scope>NUCLEOTIDE SEQUENCE</scope>
</reference>
<evidence type="ECO:0000313" key="1">
    <source>
        <dbReference type="EMBL" id="UTC29784.1"/>
    </source>
</evidence>
<dbReference type="Proteomes" id="UP001057427">
    <property type="component" value="Segment"/>
</dbReference>
<accession>A0A9E7N4U3</accession>
<dbReference type="EMBL" id="ON529858">
    <property type="protein sequence ID" value="UTC29784.1"/>
    <property type="molecule type" value="Genomic_DNA"/>
</dbReference>
<protein>
    <submittedName>
        <fullName evidence="1">Uncharacterized protein</fullName>
    </submittedName>
</protein>
<evidence type="ECO:0000313" key="2">
    <source>
        <dbReference type="Proteomes" id="UP001057427"/>
    </source>
</evidence>